<protein>
    <recommendedName>
        <fullName evidence="1">Insertion element IS150 protein InsJ-like helix-turn-helix domain-containing protein</fullName>
    </recommendedName>
</protein>
<dbReference type="InterPro" id="IPR055247">
    <property type="entry name" value="InsJ-like_HTH"/>
</dbReference>
<gene>
    <name evidence="2" type="ORF">MES5069_220169</name>
</gene>
<dbReference type="Proteomes" id="UP001153050">
    <property type="component" value="Unassembled WGS sequence"/>
</dbReference>
<accession>A0ABN8JMV2</accession>
<name>A0ABN8JMV2_9HYPH</name>
<sequence>MKLAAVQRMAMGANVSKLSRELGVSRNGSLQWQKQFRVGGSSALRGTGRPQRVEAVRLQANDPACAWAAGQV</sequence>
<evidence type="ECO:0000259" key="1">
    <source>
        <dbReference type="Pfam" id="PF13518"/>
    </source>
</evidence>
<proteinExistence type="predicted"/>
<dbReference type="InterPro" id="IPR010921">
    <property type="entry name" value="Trp_repressor/repl_initiator"/>
</dbReference>
<reference evidence="2 3" key="1">
    <citation type="submission" date="2022-03" db="EMBL/GenBank/DDBJ databases">
        <authorList>
            <person name="Brunel B."/>
        </authorList>
    </citation>
    <scope>NUCLEOTIDE SEQUENCE [LARGE SCALE GENOMIC DNA]</scope>
    <source>
        <strain evidence="2">STM5069sample</strain>
    </source>
</reference>
<comment type="caution">
    <text evidence="2">The sequence shown here is derived from an EMBL/GenBank/DDBJ whole genome shotgun (WGS) entry which is preliminary data.</text>
</comment>
<evidence type="ECO:0000313" key="3">
    <source>
        <dbReference type="Proteomes" id="UP001153050"/>
    </source>
</evidence>
<keyword evidence="3" id="KW-1185">Reference proteome</keyword>
<evidence type="ECO:0000313" key="2">
    <source>
        <dbReference type="EMBL" id="CAH2399450.1"/>
    </source>
</evidence>
<dbReference type="SUPFAM" id="SSF48295">
    <property type="entry name" value="TrpR-like"/>
    <property type="match status" value="1"/>
</dbReference>
<feature type="domain" description="Insertion element IS150 protein InsJ-like helix-turn-helix" evidence="1">
    <location>
        <begin position="1"/>
        <end position="45"/>
    </location>
</feature>
<dbReference type="EMBL" id="CAKXZT010000116">
    <property type="protein sequence ID" value="CAH2399450.1"/>
    <property type="molecule type" value="Genomic_DNA"/>
</dbReference>
<dbReference type="Pfam" id="PF13518">
    <property type="entry name" value="HTH_28"/>
    <property type="match status" value="1"/>
</dbReference>
<organism evidence="2 3">
    <name type="scientific">Mesorhizobium escarrei</name>
    <dbReference type="NCBI Taxonomy" id="666018"/>
    <lineage>
        <taxon>Bacteria</taxon>
        <taxon>Pseudomonadati</taxon>
        <taxon>Pseudomonadota</taxon>
        <taxon>Alphaproteobacteria</taxon>
        <taxon>Hyphomicrobiales</taxon>
        <taxon>Phyllobacteriaceae</taxon>
        <taxon>Mesorhizobium</taxon>
    </lineage>
</organism>